<protein>
    <submittedName>
        <fullName evidence="1">CRAL/TRIO domain protein</fullName>
    </submittedName>
</protein>
<dbReference type="Proteomes" id="UP000452235">
    <property type="component" value="Unassembled WGS sequence"/>
</dbReference>
<comment type="caution">
    <text evidence="1">The sequence shown here is derived from an EMBL/GenBank/DDBJ whole genome shotgun (WGS) entry which is preliminary data.</text>
</comment>
<dbReference type="Pfam" id="PF03765">
    <property type="entry name" value="CRAL_TRIO_N"/>
    <property type="match status" value="1"/>
</dbReference>
<evidence type="ECO:0000313" key="2">
    <source>
        <dbReference type="Proteomes" id="UP000452235"/>
    </source>
</evidence>
<dbReference type="PANTHER" id="PTHR46590:SF2">
    <property type="entry name" value="CRAL_TRIO DOMAIN PROTEIN (AFU_ORTHOLOGUE AFUA_4G13930)-RELATED"/>
    <property type="match status" value="1"/>
</dbReference>
<keyword evidence="2" id="KW-1185">Reference proteome</keyword>
<dbReference type="InterPro" id="IPR001251">
    <property type="entry name" value="CRAL-TRIO_dom"/>
</dbReference>
<dbReference type="SUPFAM" id="SSF46938">
    <property type="entry name" value="CRAL/TRIO N-terminal domain"/>
    <property type="match status" value="1"/>
</dbReference>
<dbReference type="Gene3D" id="3.40.525.10">
    <property type="entry name" value="CRAL-TRIO lipid binding domain"/>
    <property type="match status" value="1"/>
</dbReference>
<dbReference type="EMBL" id="BLJY01000004">
    <property type="protein sequence ID" value="GFF15216.1"/>
    <property type="molecule type" value="Genomic_DNA"/>
</dbReference>
<dbReference type="CDD" id="cd00170">
    <property type="entry name" value="SEC14"/>
    <property type="match status" value="1"/>
</dbReference>
<dbReference type="PANTHER" id="PTHR46590">
    <property type="entry name" value="PHOSPHATIDYLINOSITOL TRANSFER PROTEIN CSR1-RELATED"/>
    <property type="match status" value="1"/>
</dbReference>
<dbReference type="InterPro" id="IPR052432">
    <property type="entry name" value="PITP/CRAL-TRIO"/>
</dbReference>
<dbReference type="SMART" id="SM01100">
    <property type="entry name" value="CRAL_TRIO_N"/>
    <property type="match status" value="1"/>
</dbReference>
<accession>A0A5M3YSK8</accession>
<sequence>MDSHSIAPGFVGNLSSEQEDRLQQLWALILQFGEAPAVSSILDPISPISSSTEAQPKAPSPSLRGRNSFLFRTESNISRRNSTLAYPAQHARLLDSLRAGGMATSEIRAARKCLASLTPDEVRFGIVTAAKQEPPDAYLLRFLRFAKWDVNKAFVRLLNSLRWRMKEMNVDSQLLAKGELHALQLSQRALDPETAEEGEAFLDQLRMGKCYVHGVDKMDRPVCVIRVRVHQPGAQSEMVLNQFITHMMESVRLLITPPQETATVIFDMTGFSLANMEYAAVKFIIRCFETYYPELLGVMLLHNAPKIFSSIWKVIKGWIDPDLVKKIHFTRSVDDLEQFIAREHIVSDLGGNDDWEYEYTEPDPDENEVMEDYMTRNVLLAERQGITDEFLAATSQWIAASRAKDSLGVSEASYYRAETVEQLRTNYWRLDPYIRARNCLDRTGIIQEGGKIDFYPNSKPPVQIQTAKILQVEHVERARVKIVNV</sequence>
<dbReference type="VEuPathDB" id="FungiDB:ATEG_09165"/>
<dbReference type="InterPro" id="IPR036865">
    <property type="entry name" value="CRAL-TRIO_dom_sf"/>
</dbReference>
<dbReference type="InterPro" id="IPR036273">
    <property type="entry name" value="CRAL/TRIO_N_dom_sf"/>
</dbReference>
<proteinExistence type="predicted"/>
<name>A0A5M3YSK8_ASPTE</name>
<dbReference type="SUPFAM" id="SSF52087">
    <property type="entry name" value="CRAL/TRIO domain"/>
    <property type="match status" value="1"/>
</dbReference>
<dbReference type="PROSITE" id="PS50191">
    <property type="entry name" value="CRAL_TRIO"/>
    <property type="match status" value="1"/>
</dbReference>
<organism evidence="1 2">
    <name type="scientific">Aspergillus terreus</name>
    <dbReference type="NCBI Taxonomy" id="33178"/>
    <lineage>
        <taxon>Eukaryota</taxon>
        <taxon>Fungi</taxon>
        <taxon>Dikarya</taxon>
        <taxon>Ascomycota</taxon>
        <taxon>Pezizomycotina</taxon>
        <taxon>Eurotiomycetes</taxon>
        <taxon>Eurotiomycetidae</taxon>
        <taxon>Eurotiales</taxon>
        <taxon>Aspergillaceae</taxon>
        <taxon>Aspergillus</taxon>
        <taxon>Aspergillus subgen. Circumdati</taxon>
    </lineage>
</organism>
<dbReference type="SMART" id="SM00516">
    <property type="entry name" value="SEC14"/>
    <property type="match status" value="1"/>
</dbReference>
<gene>
    <name evidence="1" type="ORF">ATEIFO6365_0004033500</name>
</gene>
<dbReference type="AlphaFoldDB" id="A0A5M3YSK8"/>
<dbReference type="OrthoDB" id="43460at2759"/>
<reference evidence="1 2" key="1">
    <citation type="submission" date="2020-01" db="EMBL/GenBank/DDBJ databases">
        <title>Aspergillus terreus IFO 6365 whole genome shotgun sequence.</title>
        <authorList>
            <person name="Kanamasa S."/>
            <person name="Takahashi H."/>
        </authorList>
    </citation>
    <scope>NUCLEOTIDE SEQUENCE [LARGE SCALE GENOMIC DNA]</scope>
    <source>
        <strain evidence="1 2">IFO 6365</strain>
    </source>
</reference>
<dbReference type="InterPro" id="IPR011074">
    <property type="entry name" value="CRAL/TRIO_N_dom"/>
</dbReference>
<dbReference type="Pfam" id="PF00650">
    <property type="entry name" value="CRAL_TRIO"/>
    <property type="match status" value="1"/>
</dbReference>
<evidence type="ECO:0000313" key="1">
    <source>
        <dbReference type="EMBL" id="GFF15216.1"/>
    </source>
</evidence>